<dbReference type="Pfam" id="PF07690">
    <property type="entry name" value="MFS_1"/>
    <property type="match status" value="1"/>
</dbReference>
<keyword evidence="10" id="KW-1185">Reference proteome</keyword>
<feature type="transmembrane region" description="Helical" evidence="7">
    <location>
        <begin position="345"/>
        <end position="371"/>
    </location>
</feature>
<keyword evidence="2" id="KW-1003">Cell membrane</keyword>
<dbReference type="OrthoDB" id="4332123at2"/>
<dbReference type="InterPro" id="IPR036259">
    <property type="entry name" value="MFS_trans_sf"/>
</dbReference>
<feature type="transmembrane region" description="Helical" evidence="7">
    <location>
        <begin position="251"/>
        <end position="272"/>
    </location>
</feature>
<feature type="transmembrane region" description="Helical" evidence="7">
    <location>
        <begin position="137"/>
        <end position="159"/>
    </location>
</feature>
<dbReference type="CDD" id="cd06174">
    <property type="entry name" value="MFS"/>
    <property type="match status" value="1"/>
</dbReference>
<dbReference type="RefSeq" id="WP_142097100.1">
    <property type="nucleotide sequence ID" value="NZ_VFPH01000001.1"/>
</dbReference>
<feature type="region of interest" description="Disordered" evidence="6">
    <location>
        <begin position="423"/>
        <end position="461"/>
    </location>
</feature>
<organism evidence="9 10">
    <name type="scientific">Pseudonocardia cypriaca</name>
    <dbReference type="NCBI Taxonomy" id="882449"/>
    <lineage>
        <taxon>Bacteria</taxon>
        <taxon>Bacillati</taxon>
        <taxon>Actinomycetota</taxon>
        <taxon>Actinomycetes</taxon>
        <taxon>Pseudonocardiales</taxon>
        <taxon>Pseudonocardiaceae</taxon>
        <taxon>Pseudonocardia</taxon>
    </lineage>
</organism>
<dbReference type="PROSITE" id="PS50850">
    <property type="entry name" value="MFS"/>
    <property type="match status" value="1"/>
</dbReference>
<feature type="transmembrane region" description="Helical" evidence="7">
    <location>
        <begin position="101"/>
        <end position="125"/>
    </location>
</feature>
<protein>
    <submittedName>
        <fullName evidence="9">Putative MFS family arabinose efflux permease</fullName>
    </submittedName>
</protein>
<feature type="transmembrane region" description="Helical" evidence="7">
    <location>
        <begin position="383"/>
        <end position="402"/>
    </location>
</feature>
<dbReference type="InterPro" id="IPR011701">
    <property type="entry name" value="MFS"/>
</dbReference>
<reference evidence="9 10" key="1">
    <citation type="submission" date="2019-06" db="EMBL/GenBank/DDBJ databases">
        <title>Sequencing the genomes of 1000 actinobacteria strains.</title>
        <authorList>
            <person name="Klenk H.-P."/>
        </authorList>
    </citation>
    <scope>NUCLEOTIDE SEQUENCE [LARGE SCALE GENOMIC DNA]</scope>
    <source>
        <strain evidence="9 10">DSM 45511</strain>
    </source>
</reference>
<evidence type="ECO:0000256" key="7">
    <source>
        <dbReference type="SAM" id="Phobius"/>
    </source>
</evidence>
<dbReference type="AlphaFoldDB" id="A0A543GBN7"/>
<comment type="subcellular location">
    <subcellularLocation>
        <location evidence="1">Cell membrane</location>
        <topology evidence="1">Multi-pass membrane protein</topology>
    </subcellularLocation>
</comment>
<name>A0A543GBN7_9PSEU</name>
<dbReference type="InterPro" id="IPR050189">
    <property type="entry name" value="MFS_Efflux_Transporters"/>
</dbReference>
<evidence type="ECO:0000256" key="4">
    <source>
        <dbReference type="ARBA" id="ARBA00022989"/>
    </source>
</evidence>
<dbReference type="PANTHER" id="PTHR43124">
    <property type="entry name" value="PURINE EFFLUX PUMP PBUE"/>
    <property type="match status" value="1"/>
</dbReference>
<feature type="transmembrane region" description="Helical" evidence="7">
    <location>
        <begin position="310"/>
        <end position="333"/>
    </location>
</feature>
<dbReference type="Proteomes" id="UP000319818">
    <property type="component" value="Unassembled WGS sequence"/>
</dbReference>
<keyword evidence="3 7" id="KW-0812">Transmembrane</keyword>
<evidence type="ECO:0000313" key="9">
    <source>
        <dbReference type="EMBL" id="TQM43491.1"/>
    </source>
</evidence>
<evidence type="ECO:0000256" key="2">
    <source>
        <dbReference type="ARBA" id="ARBA00022475"/>
    </source>
</evidence>
<dbReference type="SUPFAM" id="SSF103473">
    <property type="entry name" value="MFS general substrate transporter"/>
    <property type="match status" value="1"/>
</dbReference>
<feature type="transmembrane region" description="Helical" evidence="7">
    <location>
        <begin position="165"/>
        <end position="184"/>
    </location>
</feature>
<dbReference type="GO" id="GO:0005886">
    <property type="term" value="C:plasma membrane"/>
    <property type="evidence" value="ECO:0007669"/>
    <property type="project" value="UniProtKB-SubCell"/>
</dbReference>
<comment type="caution">
    <text evidence="9">The sequence shown here is derived from an EMBL/GenBank/DDBJ whole genome shotgun (WGS) entry which is preliminary data.</text>
</comment>
<proteinExistence type="predicted"/>
<evidence type="ECO:0000259" key="8">
    <source>
        <dbReference type="PROSITE" id="PS50850"/>
    </source>
</evidence>
<sequence>MKLHHRLWVVWSIGLAAYLVGVMHRTSFGVAGLDAAARFHAAPAMLAGFVVLQLLVYAILQIPVGVLLDRFGARKLIVLGALTMAAGQLVLAVAADLPLAILARVLVGAGDALTFISVLSVVTSWFPPRRVPLMTQLTGLIGQLGQVLSAVPLAAVLHGPGWTPAFVSAAALGVAVGLAAFAVVRDRPPGAPAPPPAPATREVLHGLVCSWREPGTRLGFWTHLGTQFSGQVFALMWGVPYLVAGQGFSTGAASAMLTLLVLAGIVAGPLFGEFTARHPFRRSWLVIAVIAVTVAVWTAVLAVPPPAPRWLIALLVVVLALGGPTSMIGFDYARTFNPGHRQGAAVGIINMAGFSATLTVSLAVGVVLGLAGPGGYTPEAFRVAWTVQYAVWALGLGGVLVARRRARNKMASEGVVVPPLRKALAARRATPERQDVPDGPPGSAPPRGSAVTRGPGTPRSR</sequence>
<keyword evidence="5 7" id="KW-0472">Membrane</keyword>
<evidence type="ECO:0000256" key="1">
    <source>
        <dbReference type="ARBA" id="ARBA00004651"/>
    </source>
</evidence>
<feature type="domain" description="Major facilitator superfamily (MFS) profile" evidence="8">
    <location>
        <begin position="9"/>
        <end position="407"/>
    </location>
</feature>
<evidence type="ECO:0000256" key="5">
    <source>
        <dbReference type="ARBA" id="ARBA00023136"/>
    </source>
</evidence>
<feature type="transmembrane region" description="Helical" evidence="7">
    <location>
        <begin position="76"/>
        <end position="95"/>
    </location>
</feature>
<gene>
    <name evidence="9" type="ORF">FB388_0837</name>
</gene>
<feature type="transmembrane region" description="Helical" evidence="7">
    <location>
        <begin position="284"/>
        <end position="304"/>
    </location>
</feature>
<dbReference type="GO" id="GO:0022857">
    <property type="term" value="F:transmembrane transporter activity"/>
    <property type="evidence" value="ECO:0007669"/>
    <property type="project" value="InterPro"/>
</dbReference>
<evidence type="ECO:0000256" key="3">
    <source>
        <dbReference type="ARBA" id="ARBA00022692"/>
    </source>
</evidence>
<dbReference type="PANTHER" id="PTHR43124:SF3">
    <property type="entry name" value="CHLORAMPHENICOL EFFLUX PUMP RV0191"/>
    <property type="match status" value="1"/>
</dbReference>
<accession>A0A543GBN7</accession>
<dbReference type="InterPro" id="IPR020846">
    <property type="entry name" value="MFS_dom"/>
</dbReference>
<keyword evidence="4 7" id="KW-1133">Transmembrane helix</keyword>
<evidence type="ECO:0000256" key="6">
    <source>
        <dbReference type="SAM" id="MobiDB-lite"/>
    </source>
</evidence>
<dbReference type="EMBL" id="VFPH01000001">
    <property type="protein sequence ID" value="TQM43491.1"/>
    <property type="molecule type" value="Genomic_DNA"/>
</dbReference>
<dbReference type="Gene3D" id="1.20.1250.20">
    <property type="entry name" value="MFS general substrate transporter like domains"/>
    <property type="match status" value="2"/>
</dbReference>
<feature type="transmembrane region" description="Helical" evidence="7">
    <location>
        <begin position="44"/>
        <end position="64"/>
    </location>
</feature>
<evidence type="ECO:0000313" key="10">
    <source>
        <dbReference type="Proteomes" id="UP000319818"/>
    </source>
</evidence>
<feature type="transmembrane region" description="Helical" evidence="7">
    <location>
        <begin position="7"/>
        <end position="24"/>
    </location>
</feature>
<feature type="transmembrane region" description="Helical" evidence="7">
    <location>
        <begin position="220"/>
        <end position="239"/>
    </location>
</feature>